<dbReference type="Proteomes" id="UP000887565">
    <property type="component" value="Unplaced"/>
</dbReference>
<protein>
    <submittedName>
        <fullName evidence="2">Uncharacterized protein</fullName>
    </submittedName>
</protein>
<dbReference type="AlphaFoldDB" id="A0A915IC42"/>
<accession>A0A915IC42</accession>
<keyword evidence="1" id="KW-1185">Reference proteome</keyword>
<evidence type="ECO:0000313" key="2">
    <source>
        <dbReference type="WBParaSite" id="nRc.2.0.1.t11745-RA"/>
    </source>
</evidence>
<sequence>MGKQPNIESPLFFADKQFKSYDEEKQAFHNFVKKIHQKIQTDIAKKLGLQTVSPEKKVEANIREQLNNVLANVQGRIQNQRPPVGPYVRNPPVDSKYIKTNQAEPNQLPKKMVSVDTLLPRKP</sequence>
<evidence type="ECO:0000313" key="1">
    <source>
        <dbReference type="Proteomes" id="UP000887565"/>
    </source>
</evidence>
<dbReference type="WBParaSite" id="nRc.2.0.1.t11745-RA">
    <property type="protein sequence ID" value="nRc.2.0.1.t11745-RA"/>
    <property type="gene ID" value="nRc.2.0.1.g11745"/>
</dbReference>
<proteinExistence type="predicted"/>
<reference evidence="2" key="1">
    <citation type="submission" date="2022-11" db="UniProtKB">
        <authorList>
            <consortium name="WormBaseParasite"/>
        </authorList>
    </citation>
    <scope>IDENTIFICATION</scope>
</reference>
<name>A0A915IC42_ROMCU</name>
<organism evidence="1 2">
    <name type="scientific">Romanomermis culicivorax</name>
    <name type="common">Nematode worm</name>
    <dbReference type="NCBI Taxonomy" id="13658"/>
    <lineage>
        <taxon>Eukaryota</taxon>
        <taxon>Metazoa</taxon>
        <taxon>Ecdysozoa</taxon>
        <taxon>Nematoda</taxon>
        <taxon>Enoplea</taxon>
        <taxon>Dorylaimia</taxon>
        <taxon>Mermithida</taxon>
        <taxon>Mermithoidea</taxon>
        <taxon>Mermithidae</taxon>
        <taxon>Romanomermis</taxon>
    </lineage>
</organism>